<dbReference type="Proteomes" id="UP000321832">
    <property type="component" value="Unassembled WGS sequence"/>
</dbReference>
<dbReference type="InterPro" id="IPR013783">
    <property type="entry name" value="Ig-like_fold"/>
</dbReference>
<accession>A0A5C6TPJ3</accession>
<dbReference type="InterPro" id="IPR008962">
    <property type="entry name" value="PapD-like_sf"/>
</dbReference>
<evidence type="ECO:0008006" key="4">
    <source>
        <dbReference type="Google" id="ProtNLM"/>
    </source>
</evidence>
<evidence type="ECO:0000313" key="3">
    <source>
        <dbReference type="Proteomes" id="UP000321832"/>
    </source>
</evidence>
<organism evidence="2 3">
    <name type="scientific">Piscinibacter aquaticus</name>
    <dbReference type="NCBI Taxonomy" id="392597"/>
    <lineage>
        <taxon>Bacteria</taxon>
        <taxon>Pseudomonadati</taxon>
        <taxon>Pseudomonadota</taxon>
        <taxon>Betaproteobacteria</taxon>
        <taxon>Burkholderiales</taxon>
        <taxon>Sphaerotilaceae</taxon>
        <taxon>Piscinibacter</taxon>
    </lineage>
</organism>
<protein>
    <recommendedName>
        <fullName evidence="4">Molecular chaperone</fullName>
    </recommendedName>
</protein>
<comment type="caution">
    <text evidence="2">The sequence shown here is derived from an EMBL/GenBank/DDBJ whole genome shotgun (WGS) entry which is preliminary data.</text>
</comment>
<feature type="chain" id="PRO_5022733406" description="Molecular chaperone" evidence="1">
    <location>
        <begin position="20"/>
        <end position="185"/>
    </location>
</feature>
<keyword evidence="1" id="KW-0732">Signal</keyword>
<evidence type="ECO:0000313" key="2">
    <source>
        <dbReference type="EMBL" id="TXC62130.1"/>
    </source>
</evidence>
<reference evidence="2 3" key="1">
    <citation type="submission" date="2019-08" db="EMBL/GenBank/DDBJ databases">
        <authorList>
            <person name="Khan S.A."/>
            <person name="Jeon C.O."/>
            <person name="Jeong S.E."/>
        </authorList>
    </citation>
    <scope>NUCLEOTIDE SEQUENCE [LARGE SCALE GENOMIC DNA]</scope>
    <source>
        <strain evidence="3">IMCC1728</strain>
    </source>
</reference>
<dbReference type="EMBL" id="VOPW01000002">
    <property type="protein sequence ID" value="TXC62130.1"/>
    <property type="molecule type" value="Genomic_DNA"/>
</dbReference>
<dbReference type="SUPFAM" id="SSF49354">
    <property type="entry name" value="PapD-like"/>
    <property type="match status" value="1"/>
</dbReference>
<proteinExistence type="predicted"/>
<keyword evidence="3" id="KW-1185">Reference proteome</keyword>
<dbReference type="AlphaFoldDB" id="A0A5C6TPJ3"/>
<name>A0A5C6TPJ3_9BURK</name>
<feature type="signal peptide" evidence="1">
    <location>
        <begin position="1"/>
        <end position="19"/>
    </location>
</feature>
<sequence>MKHMILGALLALSSMQSMALGVDKLLIDLDANGKFSASEKLTVYNDTGNDKIFVTAQVFQWSMDEDGAMKLTPTTDVKAFPTVQTIDPGATGNFRVRYVGAAPKGEAYYRVLLKEVRLPASVKNPDAVTEAEASLQVGISVTVPIYVSDYTNAKSALERVQLEIANVSGEKILRVDNQGAEACDY</sequence>
<dbReference type="Gene3D" id="2.60.40.10">
    <property type="entry name" value="Immunoglobulins"/>
    <property type="match status" value="1"/>
</dbReference>
<gene>
    <name evidence="2" type="ORF">FSC37_22460</name>
</gene>
<evidence type="ECO:0000256" key="1">
    <source>
        <dbReference type="SAM" id="SignalP"/>
    </source>
</evidence>